<sequence length="73" mass="8534">MRDVQKNLKVSFQVAKRNELHNFTMVSEPGITERSLSWLTNAGHSRRTINEKSSHVKMQQTEHSKNCNRQPKK</sequence>
<comment type="caution">
    <text evidence="2">The sequence shown here is derived from an EMBL/GenBank/DDBJ whole genome shotgun (WGS) entry which is preliminary data.</text>
</comment>
<proteinExistence type="predicted"/>
<organism evidence="2 3">
    <name type="scientific">Lentilactobacillus otakiensis DSM 19908 = JCM 15040</name>
    <dbReference type="NCBI Taxonomy" id="1423780"/>
    <lineage>
        <taxon>Bacteria</taxon>
        <taxon>Bacillati</taxon>
        <taxon>Bacillota</taxon>
        <taxon>Bacilli</taxon>
        <taxon>Lactobacillales</taxon>
        <taxon>Lactobacillaceae</taxon>
        <taxon>Lentilactobacillus</taxon>
    </lineage>
</organism>
<gene>
    <name evidence="2" type="ORF">LOT_0630</name>
</gene>
<keyword evidence="3" id="KW-1185">Reference proteome</keyword>
<dbReference type="Proteomes" id="UP000016361">
    <property type="component" value="Unassembled WGS sequence"/>
</dbReference>
<feature type="compositionally biased region" description="Basic and acidic residues" evidence="1">
    <location>
        <begin position="49"/>
        <end position="65"/>
    </location>
</feature>
<evidence type="ECO:0000313" key="3">
    <source>
        <dbReference type="Proteomes" id="UP000016361"/>
    </source>
</evidence>
<dbReference type="EMBL" id="BASH01000002">
    <property type="protein sequence ID" value="GAD16092.1"/>
    <property type="molecule type" value="Genomic_DNA"/>
</dbReference>
<evidence type="ECO:0000256" key="1">
    <source>
        <dbReference type="SAM" id="MobiDB-lite"/>
    </source>
</evidence>
<reference evidence="3" key="1">
    <citation type="journal article" date="2013" name="Genome Announc.">
        <title>Draft Genome Sequence of D-Branched-Chain Amino Acid Producer Lactobacillus otakiensis JCM 15040T, Isolated from a Traditional Japanese Pickle.</title>
        <authorList>
            <person name="Doi K."/>
            <person name="Mori K."/>
            <person name="Mutaguchi Y."/>
            <person name="Tashiro K."/>
            <person name="Fujino Y."/>
            <person name="Ohmori T."/>
            <person name="Kuhara S."/>
            <person name="Ohshima T."/>
        </authorList>
    </citation>
    <scope>NUCLEOTIDE SEQUENCE [LARGE SCALE GENOMIC DNA]</scope>
    <source>
        <strain evidence="3">JCM 15040</strain>
    </source>
</reference>
<protein>
    <submittedName>
        <fullName evidence="2">Uncharacterized protein</fullName>
    </submittedName>
</protein>
<evidence type="ECO:0000313" key="2">
    <source>
        <dbReference type="EMBL" id="GAD16092.1"/>
    </source>
</evidence>
<name>S4NFU4_9LACO</name>
<accession>S4NFU4</accession>
<feature type="region of interest" description="Disordered" evidence="1">
    <location>
        <begin position="49"/>
        <end position="73"/>
    </location>
</feature>
<dbReference type="AlphaFoldDB" id="S4NFU4"/>